<reference evidence="3" key="2">
    <citation type="submission" date="2012-08" db="EMBL/GenBank/DDBJ databases">
        <title>Whole-genome sequence of Nocardiopsis alba strain ATCC BAA-2165 associated with honeybees.</title>
        <authorList>
            <person name="Qiao J."/>
            <person name="Chen L."/>
            <person name="Li Y."/>
            <person name="Wang J."/>
            <person name="Zhang W."/>
            <person name="Chen S."/>
        </authorList>
    </citation>
    <scope>NUCLEOTIDE SEQUENCE [LARGE SCALE GENOMIC DNA]</scope>
    <source>
        <strain evidence="3">ATCC BAA-2165 / BE74</strain>
    </source>
</reference>
<organism evidence="2 3">
    <name type="scientific">Nocardiopsis alba (strain ATCC BAA-2165 / BE74)</name>
    <dbReference type="NCBI Taxonomy" id="1205910"/>
    <lineage>
        <taxon>Bacteria</taxon>
        <taxon>Bacillati</taxon>
        <taxon>Actinomycetota</taxon>
        <taxon>Actinomycetes</taxon>
        <taxon>Streptosporangiales</taxon>
        <taxon>Nocardiopsidaceae</taxon>
        <taxon>Nocardiopsis</taxon>
    </lineage>
</organism>
<protein>
    <submittedName>
        <fullName evidence="2">Uncharacterized protein</fullName>
    </submittedName>
</protein>
<name>J7LGD8_NOCAA</name>
<feature type="compositionally biased region" description="Gly residues" evidence="1">
    <location>
        <begin position="122"/>
        <end position="131"/>
    </location>
</feature>
<sequence>MGARLPRAHGGVAAGGHVRGPLRGPGRSAVRRRRGARGEGVAGAGALRGVRRNVRPARSDMSHAGVAAGGYVRRPLRRPLTRACGRRALGCRRARCLRGLGAALRALGSPGRMRRHRWRPGGVLGRSGGSGRRPAARPVRRLGSGRDPRTALRRPRNVRRDGRGLGAAGRPGRELWTAALWGLGAARAGGGRIALRGAGRGRRVVRSTRCGCGRLALRRGARPSEQIPAISLRGKGISVGTVLRRVRMSTDGSLRRL</sequence>
<dbReference type="EMBL" id="CP003788">
    <property type="protein sequence ID" value="AFR10520.1"/>
    <property type="molecule type" value="Genomic_DNA"/>
</dbReference>
<feature type="region of interest" description="Disordered" evidence="1">
    <location>
        <begin position="1"/>
        <end position="44"/>
    </location>
</feature>
<proteinExistence type="predicted"/>
<evidence type="ECO:0000313" key="3">
    <source>
        <dbReference type="Proteomes" id="UP000003779"/>
    </source>
</evidence>
<gene>
    <name evidence="2" type="ordered locus">B005_2737</name>
</gene>
<dbReference type="HOGENOM" id="CLU_1081113_0_0_11"/>
<dbReference type="AlphaFoldDB" id="J7LGD8"/>
<dbReference type="KEGG" id="nal:B005_2737"/>
<dbReference type="PATRIC" id="fig|1205910.3.peg.2588"/>
<reference evidence="2 3" key="1">
    <citation type="journal article" date="2012" name="J. Bacteriol.">
        <title>Whole-Genome Sequence of Nocardiopsis alba Strain ATCC BAA-2165, Associated with Honeybees.</title>
        <authorList>
            <person name="Qiao J."/>
            <person name="Chen L."/>
            <person name="Li Y."/>
            <person name="Wang J."/>
            <person name="Zhang W."/>
            <person name="Chen S."/>
        </authorList>
    </citation>
    <scope>NUCLEOTIDE SEQUENCE [LARGE SCALE GENOMIC DNA]</scope>
    <source>
        <strain evidence="3">ATCC BAA-2165 / BE74</strain>
    </source>
</reference>
<accession>J7LGD8</accession>
<evidence type="ECO:0000313" key="2">
    <source>
        <dbReference type="EMBL" id="AFR10520.1"/>
    </source>
</evidence>
<evidence type="ECO:0000256" key="1">
    <source>
        <dbReference type="SAM" id="MobiDB-lite"/>
    </source>
</evidence>
<feature type="region of interest" description="Disordered" evidence="1">
    <location>
        <begin position="112"/>
        <end position="169"/>
    </location>
</feature>
<dbReference type="Proteomes" id="UP000003779">
    <property type="component" value="Chromosome"/>
</dbReference>